<dbReference type="AlphaFoldDB" id="A0A0U5FG65"/>
<accession>A0A0U5FG65</accession>
<reference evidence="1 2" key="1">
    <citation type="submission" date="2014-09" db="EMBL/GenBank/DDBJ databases">
        <authorList>
            <person name="Regsiter A."/>
        </authorList>
    </citation>
    <scope>NUCLEOTIDE SEQUENCE [LARGE SCALE GENOMIC DNA]</scope>
</reference>
<proteinExistence type="predicted"/>
<name>A0A0U5FG65_XANCI</name>
<evidence type="ECO:0000313" key="2">
    <source>
        <dbReference type="Proteomes" id="UP000052230"/>
    </source>
</evidence>
<keyword evidence="2" id="KW-1185">Reference proteome</keyword>
<dbReference type="EMBL" id="CCXZ01000158">
    <property type="protein sequence ID" value="CEG17394.1"/>
    <property type="molecule type" value="Genomic_DNA"/>
</dbReference>
<evidence type="ECO:0000313" key="1">
    <source>
        <dbReference type="EMBL" id="CEG17394.1"/>
    </source>
</evidence>
<sequence length="78" mass="7913">MPAPGLRDAADAAAFAVAHLRRLTDTFSLIATRATCSAAEAVQPRKRHPGLCANCCSPAVAATGARLASLAPQPQAST</sequence>
<gene>
    <name evidence="1" type="ORF">XAC3562_620056</name>
</gene>
<protein>
    <submittedName>
        <fullName evidence="1">Uncharacterized protein</fullName>
    </submittedName>
</protein>
<comment type="caution">
    <text evidence="1">The sequence shown here is derived from an EMBL/GenBank/DDBJ whole genome shotgun (WGS) entry which is preliminary data.</text>
</comment>
<dbReference type="Proteomes" id="UP000052230">
    <property type="component" value="Unassembled WGS sequence"/>
</dbReference>
<organism evidence="1 2">
    <name type="scientific">Xanthomonas citri pv. citri</name>
    <dbReference type="NCBI Taxonomy" id="611301"/>
    <lineage>
        <taxon>Bacteria</taxon>
        <taxon>Pseudomonadati</taxon>
        <taxon>Pseudomonadota</taxon>
        <taxon>Gammaproteobacteria</taxon>
        <taxon>Lysobacterales</taxon>
        <taxon>Lysobacteraceae</taxon>
        <taxon>Xanthomonas</taxon>
    </lineage>
</organism>